<evidence type="ECO:0000256" key="3">
    <source>
        <dbReference type="ARBA" id="ARBA00022692"/>
    </source>
</evidence>
<evidence type="ECO:0000256" key="6">
    <source>
        <dbReference type="ARBA" id="ARBA00023136"/>
    </source>
</evidence>
<reference evidence="8 9" key="1">
    <citation type="journal article" date="2019" name="Int. J. Syst. Evol. Microbiol.">
        <title>The Global Catalogue of Microorganisms (GCM) 10K type strain sequencing project: providing services to taxonomists for standard genome sequencing and annotation.</title>
        <authorList>
            <consortium name="The Broad Institute Genomics Platform"/>
            <consortium name="The Broad Institute Genome Sequencing Center for Infectious Disease"/>
            <person name="Wu L."/>
            <person name="Ma J."/>
        </authorList>
    </citation>
    <scope>NUCLEOTIDE SEQUENCE [LARGE SCALE GENOMIC DNA]</scope>
    <source>
        <strain evidence="8 9">JCM 16021</strain>
    </source>
</reference>
<dbReference type="Pfam" id="PF03567">
    <property type="entry name" value="Sulfotransfer_2"/>
    <property type="match status" value="1"/>
</dbReference>
<protein>
    <submittedName>
        <fullName evidence="8">Sulfotransferase family 2 domain-containing protein</fullName>
    </submittedName>
</protein>
<keyword evidence="7" id="KW-0325">Glycoprotein</keyword>
<organism evidence="8 9">
    <name type="scientific">Nocardioides bigeumensis</name>
    <dbReference type="NCBI Taxonomy" id="433657"/>
    <lineage>
        <taxon>Bacteria</taxon>
        <taxon>Bacillati</taxon>
        <taxon>Actinomycetota</taxon>
        <taxon>Actinomycetes</taxon>
        <taxon>Propionibacteriales</taxon>
        <taxon>Nocardioidaceae</taxon>
        <taxon>Nocardioides</taxon>
    </lineage>
</organism>
<comment type="caution">
    <text evidence="8">The sequence shown here is derived from an EMBL/GenBank/DDBJ whole genome shotgun (WGS) entry which is preliminary data.</text>
</comment>
<evidence type="ECO:0000256" key="1">
    <source>
        <dbReference type="ARBA" id="ARBA00004323"/>
    </source>
</evidence>
<gene>
    <name evidence="8" type="ORF">GCM10009843_40170</name>
</gene>
<accession>A0ABN2YYK8</accession>
<comment type="subcellular location">
    <subcellularLocation>
        <location evidence="1">Golgi apparatus membrane</location>
        <topology evidence="1">Single-pass type II membrane protein</topology>
    </subcellularLocation>
</comment>
<dbReference type="SUPFAM" id="SSF52540">
    <property type="entry name" value="P-loop containing nucleoside triphosphate hydrolases"/>
    <property type="match status" value="1"/>
</dbReference>
<evidence type="ECO:0000256" key="5">
    <source>
        <dbReference type="ARBA" id="ARBA00023034"/>
    </source>
</evidence>
<dbReference type="PANTHER" id="PTHR12137">
    <property type="entry name" value="CARBOHYDRATE SULFOTRANSFERASE"/>
    <property type="match status" value="1"/>
</dbReference>
<dbReference type="InterPro" id="IPR018011">
    <property type="entry name" value="Carb_sulfotrans_8-10"/>
</dbReference>
<keyword evidence="5" id="KW-0333">Golgi apparatus</keyword>
<keyword evidence="2" id="KW-0808">Transferase</keyword>
<dbReference type="PANTHER" id="PTHR12137:SF54">
    <property type="entry name" value="CARBOHYDRATE SULFOTRANSFERASE"/>
    <property type="match status" value="1"/>
</dbReference>
<dbReference type="EMBL" id="BAAAQQ010000014">
    <property type="protein sequence ID" value="GAA2134077.1"/>
    <property type="molecule type" value="Genomic_DNA"/>
</dbReference>
<dbReference type="Gene3D" id="3.40.50.300">
    <property type="entry name" value="P-loop containing nucleotide triphosphate hydrolases"/>
    <property type="match status" value="1"/>
</dbReference>
<dbReference type="Proteomes" id="UP001500575">
    <property type="component" value="Unassembled WGS sequence"/>
</dbReference>
<evidence type="ECO:0000313" key="8">
    <source>
        <dbReference type="EMBL" id="GAA2134077.1"/>
    </source>
</evidence>
<keyword evidence="6" id="KW-0472">Membrane</keyword>
<dbReference type="InterPro" id="IPR027417">
    <property type="entry name" value="P-loop_NTPase"/>
</dbReference>
<keyword evidence="3" id="KW-0812">Transmembrane</keyword>
<dbReference type="InterPro" id="IPR005331">
    <property type="entry name" value="Sulfotransferase"/>
</dbReference>
<sequence>MPSAWSVPDIVLVPLRPEPTTKEIRRPSDMAASLRPGREAPETTLTRMLVSDAHRFVFVHVQKTGGVTVHKVLEQLVPDLRQVPERGIKHSTLRQGLEREPALAAYWTFGFVRNPWSRLVSWWSMVQRFKELADSGHEPAQARFDRNEFLRTSRGYADFDTFVLRGSEELERLRTPQVTYLEAGDRRADFVGRTERFKDDLRAAVEHLGLQFPDELPHTNRSPHAHYTTYYSDASRQRVAELFAPDIETYGYEFTPPT</sequence>
<keyword evidence="4" id="KW-1133">Transmembrane helix</keyword>
<evidence type="ECO:0000256" key="2">
    <source>
        <dbReference type="ARBA" id="ARBA00022679"/>
    </source>
</evidence>
<keyword evidence="9" id="KW-1185">Reference proteome</keyword>
<evidence type="ECO:0000256" key="4">
    <source>
        <dbReference type="ARBA" id="ARBA00022989"/>
    </source>
</evidence>
<name>A0ABN2YYK8_9ACTN</name>
<proteinExistence type="predicted"/>
<evidence type="ECO:0000256" key="7">
    <source>
        <dbReference type="ARBA" id="ARBA00023180"/>
    </source>
</evidence>
<evidence type="ECO:0000313" key="9">
    <source>
        <dbReference type="Proteomes" id="UP001500575"/>
    </source>
</evidence>